<dbReference type="EMBL" id="CAJNJA010012348">
    <property type="protein sequence ID" value="CAE7294581.1"/>
    <property type="molecule type" value="Genomic_DNA"/>
</dbReference>
<reference evidence="2" key="1">
    <citation type="submission" date="2021-02" db="EMBL/GenBank/DDBJ databases">
        <authorList>
            <person name="Dougan E. K."/>
            <person name="Rhodes N."/>
            <person name="Thang M."/>
            <person name="Chan C."/>
        </authorList>
    </citation>
    <scope>NUCLEOTIDE SEQUENCE</scope>
</reference>
<proteinExistence type="predicted"/>
<protein>
    <recommendedName>
        <fullName evidence="1">BACK domain-containing protein</fullName>
    </recommendedName>
</protein>
<keyword evidence="3" id="KW-1185">Reference proteome</keyword>
<gene>
    <name evidence="2" type="ORF">SNEC2469_LOCUS7231</name>
</gene>
<sequence length="75" mass="8372">AFVLGNFAACAATEPFQRWPPKVLEYLLKSDQLTVASEEETLLWVAKWRSAKPGREESAVAVLSSIRWPLLSLPT</sequence>
<organism evidence="2 3">
    <name type="scientific">Symbiodinium necroappetens</name>
    <dbReference type="NCBI Taxonomy" id="1628268"/>
    <lineage>
        <taxon>Eukaryota</taxon>
        <taxon>Sar</taxon>
        <taxon>Alveolata</taxon>
        <taxon>Dinophyceae</taxon>
        <taxon>Suessiales</taxon>
        <taxon>Symbiodiniaceae</taxon>
        <taxon>Symbiodinium</taxon>
    </lineage>
</organism>
<evidence type="ECO:0000259" key="1">
    <source>
        <dbReference type="Pfam" id="PF07707"/>
    </source>
</evidence>
<evidence type="ECO:0000313" key="3">
    <source>
        <dbReference type="Proteomes" id="UP000601435"/>
    </source>
</evidence>
<comment type="caution">
    <text evidence="2">The sequence shown here is derived from an EMBL/GenBank/DDBJ whole genome shotgun (WGS) entry which is preliminary data.</text>
</comment>
<evidence type="ECO:0000313" key="2">
    <source>
        <dbReference type="EMBL" id="CAE7294581.1"/>
    </source>
</evidence>
<feature type="domain" description="BACK" evidence="1">
    <location>
        <begin position="2"/>
        <end position="72"/>
    </location>
</feature>
<dbReference type="Gene3D" id="1.25.40.420">
    <property type="match status" value="1"/>
</dbReference>
<dbReference type="Proteomes" id="UP000601435">
    <property type="component" value="Unassembled WGS sequence"/>
</dbReference>
<accession>A0A812NF72</accession>
<dbReference type="InterPro" id="IPR011705">
    <property type="entry name" value="BACK"/>
</dbReference>
<feature type="non-terminal residue" evidence="2">
    <location>
        <position position="75"/>
    </location>
</feature>
<name>A0A812NF72_9DINO</name>
<dbReference type="Pfam" id="PF07707">
    <property type="entry name" value="BACK"/>
    <property type="match status" value="1"/>
</dbReference>
<feature type="non-terminal residue" evidence="2">
    <location>
        <position position="1"/>
    </location>
</feature>
<dbReference type="AlphaFoldDB" id="A0A812NF72"/>